<reference evidence="2 3" key="1">
    <citation type="journal article" date="2011" name="J. Bacteriol.">
        <title>Draft genome sequence of Caloramator australicus strain RC3T, a thermoanaerobe from the Great Artesian Basin of Australia.</title>
        <authorList>
            <person name="Ogg C.D."/>
            <person name="Patel B.K.C."/>
        </authorList>
    </citation>
    <scope>NUCLEOTIDE SEQUENCE [LARGE SCALE GENOMIC DNA]</scope>
    <source>
        <strain evidence="2 3">RC3</strain>
    </source>
</reference>
<dbReference type="AlphaFoldDB" id="G0V4R5"/>
<evidence type="ECO:0000313" key="3">
    <source>
        <dbReference type="Proteomes" id="UP000007652"/>
    </source>
</evidence>
<evidence type="ECO:0000313" key="2">
    <source>
        <dbReference type="EMBL" id="CCC58105.1"/>
    </source>
</evidence>
<comment type="caution">
    <text evidence="2">The sequence shown here is derived from an EMBL/GenBank/DDBJ whole genome shotgun (WGS) entry which is preliminary data.</text>
</comment>
<dbReference type="STRING" id="857293.CAAU_0456"/>
<feature type="transmembrane region" description="Helical" evidence="1">
    <location>
        <begin position="6"/>
        <end position="33"/>
    </location>
</feature>
<name>G0V4R5_9CLOT</name>
<protein>
    <submittedName>
        <fullName evidence="2">Uncharacterized protein</fullName>
    </submittedName>
</protein>
<organism evidence="2 3">
    <name type="scientific">Caloramator australicus RC3</name>
    <dbReference type="NCBI Taxonomy" id="857293"/>
    <lineage>
        <taxon>Bacteria</taxon>
        <taxon>Bacillati</taxon>
        <taxon>Bacillota</taxon>
        <taxon>Clostridia</taxon>
        <taxon>Eubacteriales</taxon>
        <taxon>Clostridiaceae</taxon>
        <taxon>Caloramator</taxon>
    </lineage>
</organism>
<keyword evidence="1" id="KW-0472">Membrane</keyword>
<keyword evidence="1" id="KW-1133">Transmembrane helix</keyword>
<keyword evidence="3" id="KW-1185">Reference proteome</keyword>
<proteinExistence type="predicted"/>
<dbReference type="EMBL" id="CAKP01000019">
    <property type="protein sequence ID" value="CCC58105.1"/>
    <property type="molecule type" value="Genomic_DNA"/>
</dbReference>
<gene>
    <name evidence="2" type="ORF">CAAU_0456</name>
</gene>
<sequence length="85" mass="9689">MVNIKIEIALIAILFKSSVFENLLMLVIIDVIISGKTSILIKLIYVCPIKLNTFSSFFRTIPEINPNVNAINDIREKDTFCFLQI</sequence>
<evidence type="ECO:0000256" key="1">
    <source>
        <dbReference type="SAM" id="Phobius"/>
    </source>
</evidence>
<keyword evidence="1" id="KW-0812">Transmembrane</keyword>
<accession>G0V4R5</accession>
<dbReference type="Proteomes" id="UP000007652">
    <property type="component" value="Unassembled WGS sequence"/>
</dbReference>